<feature type="region of interest" description="Disordered" evidence="8">
    <location>
        <begin position="123"/>
        <end position="162"/>
    </location>
</feature>
<dbReference type="EMBL" id="CP104562">
    <property type="protein sequence ID" value="UXH76078.1"/>
    <property type="molecule type" value="Genomic_DNA"/>
</dbReference>
<feature type="transmembrane region" description="Helical" evidence="9">
    <location>
        <begin position="268"/>
        <end position="287"/>
    </location>
</feature>
<evidence type="ECO:0000256" key="5">
    <source>
        <dbReference type="ARBA" id="ARBA00022692"/>
    </source>
</evidence>
<accession>A0ABY6AUU6</accession>
<keyword evidence="5 9" id="KW-0812">Transmembrane</keyword>
<evidence type="ECO:0000313" key="11">
    <source>
        <dbReference type="Proteomes" id="UP001064933"/>
    </source>
</evidence>
<evidence type="ECO:0000313" key="10">
    <source>
        <dbReference type="EMBL" id="UXH76078.1"/>
    </source>
</evidence>
<feature type="transmembrane region" description="Helical" evidence="9">
    <location>
        <begin position="333"/>
        <end position="358"/>
    </location>
</feature>
<gene>
    <name evidence="10" type="ORF">N4261_13440</name>
</gene>
<keyword evidence="6 9" id="KW-1133">Transmembrane helix</keyword>
<feature type="transmembrane region" description="Helical" evidence="9">
    <location>
        <begin position="294"/>
        <end position="313"/>
    </location>
</feature>
<comment type="similarity">
    <text evidence="2">Belongs to the autoinducer-2 exporter (AI-2E) (TC 2.A.86) family.</text>
</comment>
<dbReference type="PANTHER" id="PTHR21716:SF53">
    <property type="entry name" value="PERMEASE PERM-RELATED"/>
    <property type="match status" value="1"/>
</dbReference>
<proteinExistence type="inferred from homology"/>
<evidence type="ECO:0000256" key="8">
    <source>
        <dbReference type="SAM" id="MobiDB-lite"/>
    </source>
</evidence>
<dbReference type="RefSeq" id="WP_261755809.1">
    <property type="nucleotide sequence ID" value="NZ_CP104562.2"/>
</dbReference>
<feature type="transmembrane region" description="Helical" evidence="9">
    <location>
        <begin position="234"/>
        <end position="262"/>
    </location>
</feature>
<comment type="subcellular location">
    <subcellularLocation>
        <location evidence="1">Cell membrane</location>
        <topology evidence="1">Multi-pass membrane protein</topology>
    </subcellularLocation>
</comment>
<feature type="transmembrane region" description="Helical" evidence="9">
    <location>
        <begin position="175"/>
        <end position="194"/>
    </location>
</feature>
<evidence type="ECO:0000256" key="4">
    <source>
        <dbReference type="ARBA" id="ARBA00022475"/>
    </source>
</evidence>
<feature type="transmembrane region" description="Helical" evidence="9">
    <location>
        <begin position="9"/>
        <end position="26"/>
    </location>
</feature>
<reference evidence="10" key="1">
    <citation type="submission" date="2022-10" db="EMBL/GenBank/DDBJ databases">
        <title>Characterization and whole genome sequencing of a new Roseateles species, isolated from fresh water.</title>
        <authorList>
            <person name="Guliayeva D.Y."/>
            <person name="Akhremchuk A.E."/>
            <person name="Sikolenko M.A."/>
            <person name="Valentovich L.N."/>
            <person name="Sidarenka A.V."/>
        </authorList>
    </citation>
    <scope>NUCLEOTIDE SEQUENCE</scope>
    <source>
        <strain evidence="10">BIM B-1768</strain>
    </source>
</reference>
<protein>
    <submittedName>
        <fullName evidence="10">AI-2E family transporter</fullName>
    </submittedName>
</protein>
<evidence type="ECO:0000256" key="6">
    <source>
        <dbReference type="ARBA" id="ARBA00022989"/>
    </source>
</evidence>
<sequence length="619" mass="66008">MSASSLSPLASKFLIGVAVLGLLYLARDVLEPVTLAATLAFVLAPVVRRFRGLGLGQAPAAMAALTVAGLLMTGLAMVLVAQLGAMSRELPAYESNVREKIVVLRKFTVDQLREAQGRAGRMVGDLAPGGSVSPSAEMTADRAVGPQQESNPNATGRPGPTDDSVEVLRQLVATLWGPVGTVGIVVLVLIFALLEQDALRDRLIRLLGGTDVRAATSAVNDAGQRLSRYFVSQFSVNLGVAVVIGALLALLGVPHAAVWAVLAGLLRFIPYVGFPAAAVCACLMAAAMSPGWDLVWSTGLVFLGVELLVAHVIEPQLYGHATGLSPFSVVVSAIFWSALWGPVGLLLSTPLTLCLVVAGRHVPALAFLDILLGDAPALNLAQRFYQRGLSGDSVEILADARSFLRRKSLAVYCDRVVLPAFHMARQDFEQNLITPEQRQAAQSVILQVFGELGHLPRPRPGRASRGAVLDGDLGLRMRQDRVATEGRWQGRLDVPAGSLLMCISMDDAEAHLIAELLVRVLRSEQFDARHITVQELAEPPDGARAESVGSVFVVGARDDRVNSADAQLLNHVLSELPGVHRVSVLPGQRTLVDQISAELPHRTAYSFEEIIGLLHQKQG</sequence>
<dbReference type="PANTHER" id="PTHR21716">
    <property type="entry name" value="TRANSMEMBRANE PROTEIN"/>
    <property type="match status" value="1"/>
</dbReference>
<evidence type="ECO:0000256" key="7">
    <source>
        <dbReference type="ARBA" id="ARBA00023136"/>
    </source>
</evidence>
<dbReference type="Proteomes" id="UP001064933">
    <property type="component" value="Chromosome"/>
</dbReference>
<keyword evidence="11" id="KW-1185">Reference proteome</keyword>
<evidence type="ECO:0000256" key="1">
    <source>
        <dbReference type="ARBA" id="ARBA00004651"/>
    </source>
</evidence>
<keyword evidence="3" id="KW-0813">Transport</keyword>
<organism evidence="10 11">
    <name type="scientific">Roseateles amylovorans</name>
    <dbReference type="NCBI Taxonomy" id="2978473"/>
    <lineage>
        <taxon>Bacteria</taxon>
        <taxon>Pseudomonadati</taxon>
        <taxon>Pseudomonadota</taxon>
        <taxon>Betaproteobacteria</taxon>
        <taxon>Burkholderiales</taxon>
        <taxon>Sphaerotilaceae</taxon>
        <taxon>Roseateles</taxon>
    </lineage>
</organism>
<evidence type="ECO:0000256" key="3">
    <source>
        <dbReference type="ARBA" id="ARBA00022448"/>
    </source>
</evidence>
<feature type="transmembrane region" description="Helical" evidence="9">
    <location>
        <begin position="32"/>
        <end position="50"/>
    </location>
</feature>
<dbReference type="InterPro" id="IPR002549">
    <property type="entry name" value="AI-2E-like"/>
</dbReference>
<name>A0ABY6AUU6_9BURK</name>
<keyword evidence="7 9" id="KW-0472">Membrane</keyword>
<feature type="transmembrane region" description="Helical" evidence="9">
    <location>
        <begin position="62"/>
        <end position="85"/>
    </location>
</feature>
<evidence type="ECO:0000256" key="9">
    <source>
        <dbReference type="SAM" id="Phobius"/>
    </source>
</evidence>
<keyword evidence="4" id="KW-1003">Cell membrane</keyword>
<dbReference type="Pfam" id="PF01594">
    <property type="entry name" value="AI-2E_transport"/>
    <property type="match status" value="1"/>
</dbReference>
<evidence type="ECO:0000256" key="2">
    <source>
        <dbReference type="ARBA" id="ARBA00009773"/>
    </source>
</evidence>